<dbReference type="InterPro" id="IPR036812">
    <property type="entry name" value="NAD(P)_OxRdtase_dom_sf"/>
</dbReference>
<dbReference type="PIRSF" id="PIRSF000097">
    <property type="entry name" value="AKR"/>
    <property type="match status" value="1"/>
</dbReference>
<name>A0A562ZK63_9BURK</name>
<dbReference type="Gene3D" id="3.20.20.100">
    <property type="entry name" value="NADP-dependent oxidoreductase domain"/>
    <property type="match status" value="1"/>
</dbReference>
<gene>
    <name evidence="5" type="ORF">FN976_22175</name>
</gene>
<dbReference type="CDD" id="cd19138">
    <property type="entry name" value="AKR_YeaE"/>
    <property type="match status" value="1"/>
</dbReference>
<dbReference type="SUPFAM" id="SSF51430">
    <property type="entry name" value="NAD(P)-linked oxidoreductase"/>
    <property type="match status" value="1"/>
</dbReference>
<dbReference type="RefSeq" id="WP_145895251.1">
    <property type="nucleotide sequence ID" value="NZ_VOBQ01000018.1"/>
</dbReference>
<proteinExistence type="predicted"/>
<dbReference type="Proteomes" id="UP000318199">
    <property type="component" value="Unassembled WGS sequence"/>
</dbReference>
<evidence type="ECO:0000313" key="5">
    <source>
        <dbReference type="EMBL" id="TWO68705.1"/>
    </source>
</evidence>
<dbReference type="InterPro" id="IPR020471">
    <property type="entry name" value="AKR"/>
</dbReference>
<protein>
    <submittedName>
        <fullName evidence="5">Aldo/keto reductase</fullName>
    </submittedName>
</protein>
<dbReference type="GO" id="GO:0016491">
    <property type="term" value="F:oxidoreductase activity"/>
    <property type="evidence" value="ECO:0007669"/>
    <property type="project" value="InterPro"/>
</dbReference>
<keyword evidence="6" id="KW-1185">Reference proteome</keyword>
<evidence type="ECO:0000256" key="2">
    <source>
        <dbReference type="PIRSR" id="PIRSR000097-2"/>
    </source>
</evidence>
<feature type="active site" description="Proton donor" evidence="1">
    <location>
        <position position="53"/>
    </location>
</feature>
<dbReference type="PRINTS" id="PR00069">
    <property type="entry name" value="ALDKETRDTASE"/>
</dbReference>
<dbReference type="AlphaFoldDB" id="A0A562ZK63"/>
<evidence type="ECO:0000256" key="1">
    <source>
        <dbReference type="PIRSR" id="PIRSR000097-1"/>
    </source>
</evidence>
<comment type="caution">
    <text evidence="5">The sequence shown here is derived from an EMBL/GenBank/DDBJ whole genome shotgun (WGS) entry which is preliminary data.</text>
</comment>
<feature type="domain" description="NADP-dependent oxidoreductase" evidence="4">
    <location>
        <begin position="15"/>
        <end position="264"/>
    </location>
</feature>
<evidence type="ECO:0000256" key="3">
    <source>
        <dbReference type="PIRSR" id="PIRSR000097-3"/>
    </source>
</evidence>
<feature type="site" description="Lowers pKa of active site Tyr" evidence="3">
    <location>
        <position position="78"/>
    </location>
</feature>
<dbReference type="PANTHER" id="PTHR43638:SF3">
    <property type="entry name" value="ALDEHYDE REDUCTASE"/>
    <property type="match status" value="1"/>
</dbReference>
<dbReference type="OrthoDB" id="9772407at2"/>
<dbReference type="InterPro" id="IPR023210">
    <property type="entry name" value="NADP_OxRdtase_dom"/>
</dbReference>
<reference evidence="5 6" key="1">
    <citation type="submission" date="2019-07" db="EMBL/GenBank/DDBJ databases">
        <title>Caenimonas sedimenti sp. nov., isolated from activated sludge.</title>
        <authorList>
            <person name="Xu J."/>
        </authorList>
    </citation>
    <scope>NUCLEOTIDE SEQUENCE [LARGE SCALE GENOMIC DNA]</scope>
    <source>
        <strain evidence="5 6">HX-9-20</strain>
    </source>
</reference>
<dbReference type="EMBL" id="VOBQ01000018">
    <property type="protein sequence ID" value="TWO68705.1"/>
    <property type="molecule type" value="Genomic_DNA"/>
</dbReference>
<dbReference type="Pfam" id="PF00248">
    <property type="entry name" value="Aldo_ket_red"/>
    <property type="match status" value="1"/>
</dbReference>
<evidence type="ECO:0000313" key="6">
    <source>
        <dbReference type="Proteomes" id="UP000318199"/>
    </source>
</evidence>
<sequence>MKHVTLPCGETVAALGQGTWRIGDDPARRREEIDCLRRGIDLGLTLIDTAEMYGDGLSEALVGEAIEGRRDEVFIVSKVYPHNASRRSMQASCDNSLKRLRVEAIDLYLLHWPGNVPLAETVEAFETLRRAGKIRHWGVSNLDTALMRELHDVPAGPAVQTDQVLYNLGRRGIEWDLLPWLHQRHIPVMAYSPLEEGRLLRHRGLVQFAKSHGMTPAQVAIAWLLARDGVIAIPKTGSRERLGDNALALEHPLTMGQVQELDALFPPPKGPVPLEMI</sequence>
<dbReference type="PANTHER" id="PTHR43638">
    <property type="entry name" value="OXIDOREDUCTASE, ALDO/KETO REDUCTASE FAMILY PROTEIN"/>
    <property type="match status" value="1"/>
</dbReference>
<organism evidence="5 6">
    <name type="scientific">Caenimonas sedimenti</name>
    <dbReference type="NCBI Taxonomy" id="2596921"/>
    <lineage>
        <taxon>Bacteria</taxon>
        <taxon>Pseudomonadati</taxon>
        <taxon>Pseudomonadota</taxon>
        <taxon>Betaproteobacteria</taxon>
        <taxon>Burkholderiales</taxon>
        <taxon>Comamonadaceae</taxon>
        <taxon>Caenimonas</taxon>
    </lineage>
</organism>
<accession>A0A562ZK63</accession>
<evidence type="ECO:0000259" key="4">
    <source>
        <dbReference type="Pfam" id="PF00248"/>
    </source>
</evidence>
<feature type="binding site" evidence="2">
    <location>
        <position position="111"/>
    </location>
    <ligand>
        <name>substrate</name>
    </ligand>
</feature>